<name>A0A7E5WAC1_TRINI</name>
<reference evidence="12" key="1">
    <citation type="submission" date="2025-08" db="UniProtKB">
        <authorList>
            <consortium name="RefSeq"/>
        </authorList>
    </citation>
    <scope>IDENTIFICATION</scope>
</reference>
<feature type="transmembrane region" description="Helical" evidence="10">
    <location>
        <begin position="86"/>
        <end position="119"/>
    </location>
</feature>
<keyword evidence="11" id="KW-1185">Reference proteome</keyword>
<proteinExistence type="predicted"/>
<dbReference type="GO" id="GO:0004984">
    <property type="term" value="F:olfactory receptor activity"/>
    <property type="evidence" value="ECO:0007669"/>
    <property type="project" value="InterPro"/>
</dbReference>
<keyword evidence="6 10" id="KW-1133">Transmembrane helix</keyword>
<evidence type="ECO:0000256" key="10">
    <source>
        <dbReference type="SAM" id="Phobius"/>
    </source>
</evidence>
<evidence type="ECO:0000256" key="9">
    <source>
        <dbReference type="ARBA" id="ARBA00023224"/>
    </source>
</evidence>
<sequence length="315" mass="35457">MFIRCCLNSKMTLFQIHERLHIVSHIFSAYLLSITFFAVVLCNVIPMYCNYAAGYFETSGPLVNGSFQHSVYCLYPFDFEKTLDGYIAGAIIGGYASSLCGCCVCAFDLLLCLMIFNLWGHFKILIHNLDSFPRPAAARTDTNKACHNATIVGSEMYSKSELEDVAIQLKECIEHHKVISNFTNRMSDAFGFSLGFYYFFHQVAGCLLLLQCSDVSLGSLTRYIPVTTIIFGELILISVIFESIGSMSEKLKDAVYNVPWEYMDTKNRKTVLIFLIRVQEPIHVKAGGMVKVGVTTMASILRTSLSYYAFIRKFS</sequence>
<dbReference type="GO" id="GO:0005886">
    <property type="term" value="C:plasma membrane"/>
    <property type="evidence" value="ECO:0007669"/>
    <property type="project" value="UniProtKB-SubCell"/>
</dbReference>
<dbReference type="Pfam" id="PF02949">
    <property type="entry name" value="7tm_6"/>
    <property type="match status" value="1"/>
</dbReference>
<comment type="subcellular location">
    <subcellularLocation>
        <location evidence="1">Cell membrane</location>
        <topology evidence="1">Multi-pass membrane protein</topology>
    </subcellularLocation>
</comment>
<dbReference type="InParanoid" id="A0A7E5WAC1"/>
<evidence type="ECO:0000256" key="5">
    <source>
        <dbReference type="ARBA" id="ARBA00022725"/>
    </source>
</evidence>
<evidence type="ECO:0000256" key="1">
    <source>
        <dbReference type="ARBA" id="ARBA00004651"/>
    </source>
</evidence>
<evidence type="ECO:0000256" key="6">
    <source>
        <dbReference type="ARBA" id="ARBA00022989"/>
    </source>
</evidence>
<keyword evidence="2" id="KW-1003">Cell membrane</keyword>
<evidence type="ECO:0000256" key="7">
    <source>
        <dbReference type="ARBA" id="ARBA00023136"/>
    </source>
</evidence>
<dbReference type="GO" id="GO:0007165">
    <property type="term" value="P:signal transduction"/>
    <property type="evidence" value="ECO:0007669"/>
    <property type="project" value="UniProtKB-KW"/>
</dbReference>
<dbReference type="PANTHER" id="PTHR21137">
    <property type="entry name" value="ODORANT RECEPTOR"/>
    <property type="match status" value="1"/>
</dbReference>
<feature type="transmembrane region" description="Helical" evidence="10">
    <location>
        <begin position="222"/>
        <end position="241"/>
    </location>
</feature>
<dbReference type="RefSeq" id="XP_026737609.1">
    <property type="nucleotide sequence ID" value="XM_026881808.1"/>
</dbReference>
<dbReference type="GeneID" id="113500885"/>
<keyword evidence="5" id="KW-0552">Olfaction</keyword>
<feature type="transmembrane region" description="Helical" evidence="10">
    <location>
        <begin position="20"/>
        <end position="48"/>
    </location>
</feature>
<keyword evidence="3" id="KW-0716">Sensory transduction</keyword>
<evidence type="ECO:0000256" key="4">
    <source>
        <dbReference type="ARBA" id="ARBA00022692"/>
    </source>
</evidence>
<evidence type="ECO:0000256" key="3">
    <source>
        <dbReference type="ARBA" id="ARBA00022606"/>
    </source>
</evidence>
<dbReference type="GO" id="GO:0005549">
    <property type="term" value="F:odorant binding"/>
    <property type="evidence" value="ECO:0007669"/>
    <property type="project" value="InterPro"/>
</dbReference>
<accession>A0A7E5WAC1</accession>
<dbReference type="InterPro" id="IPR004117">
    <property type="entry name" value="7tm6_olfct_rcpt"/>
</dbReference>
<dbReference type="AlphaFoldDB" id="A0A7E5WAC1"/>
<organism evidence="11 12">
    <name type="scientific">Trichoplusia ni</name>
    <name type="common">Cabbage looper</name>
    <dbReference type="NCBI Taxonomy" id="7111"/>
    <lineage>
        <taxon>Eukaryota</taxon>
        <taxon>Metazoa</taxon>
        <taxon>Ecdysozoa</taxon>
        <taxon>Arthropoda</taxon>
        <taxon>Hexapoda</taxon>
        <taxon>Insecta</taxon>
        <taxon>Pterygota</taxon>
        <taxon>Neoptera</taxon>
        <taxon>Endopterygota</taxon>
        <taxon>Lepidoptera</taxon>
        <taxon>Glossata</taxon>
        <taxon>Ditrysia</taxon>
        <taxon>Noctuoidea</taxon>
        <taxon>Noctuidae</taxon>
        <taxon>Plusiinae</taxon>
        <taxon>Trichoplusia</taxon>
    </lineage>
</organism>
<dbReference type="PANTHER" id="PTHR21137:SF35">
    <property type="entry name" value="ODORANT RECEPTOR 19A-RELATED"/>
    <property type="match status" value="1"/>
</dbReference>
<protein>
    <submittedName>
        <fullName evidence="12">Odorant receptor 43a-like</fullName>
    </submittedName>
</protein>
<keyword evidence="4 10" id="KW-0812">Transmembrane</keyword>
<keyword evidence="9" id="KW-0807">Transducer</keyword>
<dbReference type="OrthoDB" id="6678752at2759"/>
<evidence type="ECO:0000256" key="2">
    <source>
        <dbReference type="ARBA" id="ARBA00022475"/>
    </source>
</evidence>
<dbReference type="KEGG" id="tnl:113500885"/>
<evidence type="ECO:0000313" key="11">
    <source>
        <dbReference type="Proteomes" id="UP000322000"/>
    </source>
</evidence>
<keyword evidence="8" id="KW-0675">Receptor</keyword>
<feature type="transmembrane region" description="Helical" evidence="10">
    <location>
        <begin position="189"/>
        <end position="210"/>
    </location>
</feature>
<gene>
    <name evidence="12" type="primary">LOC113500885</name>
</gene>
<evidence type="ECO:0000313" key="12">
    <source>
        <dbReference type="RefSeq" id="XP_026737609.1"/>
    </source>
</evidence>
<keyword evidence="7 10" id="KW-0472">Membrane</keyword>
<evidence type="ECO:0000256" key="8">
    <source>
        <dbReference type="ARBA" id="ARBA00023170"/>
    </source>
</evidence>
<dbReference type="Proteomes" id="UP000322000">
    <property type="component" value="Chromosome 14"/>
</dbReference>